<evidence type="ECO:0000256" key="2">
    <source>
        <dbReference type="SAM" id="Phobius"/>
    </source>
</evidence>
<dbReference type="Proteomes" id="UP000219860">
    <property type="component" value="Unassembled WGS sequence"/>
</dbReference>
<keyword evidence="2" id="KW-1133">Transmembrane helix</keyword>
<feature type="compositionally biased region" description="Low complexity" evidence="1">
    <location>
        <begin position="342"/>
        <end position="399"/>
    </location>
</feature>
<keyword evidence="2" id="KW-0812">Transmembrane</keyword>
<evidence type="ECO:0000313" key="8">
    <source>
        <dbReference type="Proteomes" id="UP000219860"/>
    </source>
</evidence>
<dbReference type="VEuPathDB" id="PlasmoDB:PBANKA_0317181"/>
<accession>A0A0Y9Q1H0</accession>
<dbReference type="InterPro" id="IPR006477">
    <property type="entry name" value="Yir_bir_cir"/>
</dbReference>
<feature type="compositionally biased region" description="Acidic residues" evidence="1">
    <location>
        <begin position="289"/>
        <end position="312"/>
    </location>
</feature>
<evidence type="ECO:0000313" key="7">
    <source>
        <dbReference type="Proteomes" id="UP000069549"/>
    </source>
</evidence>
<feature type="compositionally biased region" description="Polar residues" evidence="1">
    <location>
        <begin position="400"/>
        <end position="423"/>
    </location>
</feature>
<feature type="compositionally biased region" description="Basic and acidic residues" evidence="1">
    <location>
        <begin position="552"/>
        <end position="565"/>
    </location>
</feature>
<evidence type="ECO:0000313" key="4">
    <source>
        <dbReference type="EMBL" id="SBW38295.1"/>
    </source>
</evidence>
<dbReference type="EMBL" id="FMIE01000097">
    <property type="protein sequence ID" value="SCL83484.1"/>
    <property type="molecule type" value="Genomic_DNA"/>
</dbReference>
<protein>
    <submittedName>
        <fullName evidence="3">BIR protein</fullName>
    </submittedName>
</protein>
<gene>
    <name evidence="3" type="ORF">PBK173_000502900</name>
    <name evidence="4" type="ORF">PBNK65E_000513100</name>
    <name evidence="5" type="ORF">PBNK65NY_000498900</name>
    <name evidence="6" type="ORF">PBSP11A_000510000</name>
</gene>
<dbReference type="EMBL" id="FLVA01000206">
    <property type="protein sequence ID" value="SBW38295.1"/>
    <property type="molecule type" value="Genomic_DNA"/>
</dbReference>
<name>A0A0Y9Q1H0_PLABE</name>
<dbReference type="AlphaFoldDB" id="A0A0Y9Q1H0"/>
<dbReference type="OrthoDB" id="373051at2759"/>
<reference evidence="3 7" key="1">
    <citation type="submission" date="2016-02" db="EMBL/GenBank/DDBJ databases">
        <authorList>
            <consortium name="Pathogen Informatics"/>
        </authorList>
    </citation>
    <scope>NUCLEOTIDE SEQUENCE [LARGE SCALE GENOMIC DNA]</scope>
    <source>
        <strain evidence="3 7">K173</strain>
        <strain evidence="5">NK65 ny</strain>
        <strain evidence="4 9">NK65e</strain>
        <strain evidence="6 8">SP11 Antwerpcl1</strain>
    </source>
</reference>
<dbReference type="Proteomes" id="UP000220214">
    <property type="component" value="Unassembled WGS sequence"/>
</dbReference>
<evidence type="ECO:0000313" key="9">
    <source>
        <dbReference type="Proteomes" id="UP000220214"/>
    </source>
</evidence>
<feature type="transmembrane region" description="Helical" evidence="2">
    <location>
        <begin position="714"/>
        <end position="734"/>
    </location>
</feature>
<organism evidence="3 7">
    <name type="scientific">Plasmodium berghei</name>
    <dbReference type="NCBI Taxonomy" id="5821"/>
    <lineage>
        <taxon>Eukaryota</taxon>
        <taxon>Sar</taxon>
        <taxon>Alveolata</taxon>
        <taxon>Apicomplexa</taxon>
        <taxon>Aconoidasida</taxon>
        <taxon>Haemosporida</taxon>
        <taxon>Plasmodiidae</taxon>
        <taxon>Plasmodium</taxon>
        <taxon>Plasmodium (Vinckeia)</taxon>
    </lineage>
</organism>
<dbReference type="Pfam" id="PF06022">
    <property type="entry name" value="Cir_Bir_Yir"/>
    <property type="match status" value="1"/>
</dbReference>
<evidence type="ECO:0000313" key="5">
    <source>
        <dbReference type="EMBL" id="SCL83484.1"/>
    </source>
</evidence>
<feature type="compositionally biased region" description="Polar residues" evidence="1">
    <location>
        <begin position="320"/>
        <end position="339"/>
    </location>
</feature>
<feature type="region of interest" description="Disordered" evidence="1">
    <location>
        <begin position="268"/>
        <end position="477"/>
    </location>
</feature>
<evidence type="ECO:0000313" key="6">
    <source>
        <dbReference type="EMBL" id="SCL85291.1"/>
    </source>
</evidence>
<feature type="region of interest" description="Disordered" evidence="1">
    <location>
        <begin position="547"/>
        <end position="596"/>
    </location>
</feature>
<feature type="transmembrane region" description="Helical" evidence="2">
    <location>
        <begin position="635"/>
        <end position="654"/>
    </location>
</feature>
<dbReference type="Proteomes" id="UP000069549">
    <property type="component" value="Unassembled WGS sequence"/>
</dbReference>
<proteinExistence type="predicted"/>
<sequence>MEAYSFELFHEVDKLFDDKCVNTSRFNNDNKLTQYCPEQDGYTSCYNDYQRINAIGTYVFMKLYNKNQALNGTNGERHLDYFIIWINHILYRKFKDNNFTLNSIYNKDLKNNIGNFSYWTLLQNKMYLINSNIAIMNILYLLFQQVFYTINTYQTKNVSGYEYVNKAFEFYVMYDKLFKYFNPCGPYRKLLSRLKTIYNDFIKTARSENVHGEDTLNRLIELSLKEKPFKNNFNTKGCKKLHKKLNNNTSMLIKMRNSMLKDYEKRKAQTIPNSKESQDTKIDNSLNNNDDDDDEDNEDNGDDDDQLEDNDDTTEKSLDPIQNDQDGTPSGPGSPTNLELIQPQQEPQGQQTQNPAESASQQQLGQSSTGQSPSGITSSTSVSTPTTTTTTDTITTPGTNIASPIDQQPTDQKSTGQQSTPEPQKQDSPSLPQPPNPPTDNQQKASPPSASDPALGSNQDDLDKSSKDTSSGQEDSENAKKLLKILIGDQNTFENYCSLFYNAYDKIKKRVNENISSAIEKAHTNSIYIGKQIYNAIKQLSEQLQKVSTPAKETKEPHDNKKLEPKSLSSSSPDTQTPNSQPTNPSTDIPLNDQKDVSTYSNNIMTNSVPDAGIKESPPKVILLGNIFKGGVPTYVKAIVLLIPIALAIMYKYLSYGWRKELKRKKNMKKVINSIGGKRPVQIIITSSSHKKQTKKSINSVHRKKPPLLNIYKLMQADPIPFINLFFLLIFFVYKRKENFLEL</sequence>
<dbReference type="Proteomes" id="UP000516480">
    <property type="component" value="Unassembled WGS sequence"/>
</dbReference>
<dbReference type="EMBL" id="FFUQ01000463">
    <property type="protein sequence ID" value="CXH21429.1"/>
    <property type="molecule type" value="Genomic_DNA"/>
</dbReference>
<keyword evidence="2" id="KW-0472">Membrane</keyword>
<feature type="compositionally biased region" description="Polar residues" evidence="1">
    <location>
        <begin position="574"/>
        <end position="589"/>
    </location>
</feature>
<evidence type="ECO:0000313" key="3">
    <source>
        <dbReference type="EMBL" id="CXH21429.1"/>
    </source>
</evidence>
<evidence type="ECO:0000256" key="1">
    <source>
        <dbReference type="SAM" id="MobiDB-lite"/>
    </source>
</evidence>
<dbReference type="EMBL" id="FMII01000221">
    <property type="protein sequence ID" value="SCL85291.1"/>
    <property type="molecule type" value="Genomic_DNA"/>
</dbReference>